<accession>A0A1T4Z255</accession>
<dbReference type="Pfam" id="PF13977">
    <property type="entry name" value="TetR_C_6"/>
    <property type="match status" value="1"/>
</dbReference>
<keyword evidence="4" id="KW-0804">Transcription</keyword>
<dbReference type="GO" id="GO:0003700">
    <property type="term" value="F:DNA-binding transcription factor activity"/>
    <property type="evidence" value="ECO:0007669"/>
    <property type="project" value="TreeGrafter"/>
</dbReference>
<evidence type="ECO:0000256" key="5">
    <source>
        <dbReference type="PROSITE-ProRule" id="PRU00335"/>
    </source>
</evidence>
<evidence type="ECO:0000313" key="8">
    <source>
        <dbReference type="Proteomes" id="UP000191040"/>
    </source>
</evidence>
<evidence type="ECO:0000256" key="1">
    <source>
        <dbReference type="ARBA" id="ARBA00022491"/>
    </source>
</evidence>
<dbReference type="InterPro" id="IPR009057">
    <property type="entry name" value="Homeodomain-like_sf"/>
</dbReference>
<dbReference type="STRING" id="1736691.SAMN06295964_1903"/>
<keyword evidence="2" id="KW-0805">Transcription regulation</keyword>
<dbReference type="PANTHER" id="PTHR30055:SF241">
    <property type="entry name" value="TRANSCRIPTIONAL REGULATORY PROTEIN"/>
    <property type="match status" value="1"/>
</dbReference>
<keyword evidence="3 5" id="KW-0238">DNA-binding</keyword>
<feature type="domain" description="HTH tetR-type" evidence="6">
    <location>
        <begin position="13"/>
        <end position="73"/>
    </location>
</feature>
<dbReference type="InterPro" id="IPR001647">
    <property type="entry name" value="HTH_TetR"/>
</dbReference>
<gene>
    <name evidence="7" type="ORF">SAMN06295964_1903</name>
</gene>
<dbReference type="SUPFAM" id="SSF46689">
    <property type="entry name" value="Homeodomain-like"/>
    <property type="match status" value="1"/>
</dbReference>
<keyword evidence="1" id="KW-0678">Repressor</keyword>
<evidence type="ECO:0000259" key="6">
    <source>
        <dbReference type="PROSITE" id="PS50977"/>
    </source>
</evidence>
<evidence type="ECO:0000313" key="7">
    <source>
        <dbReference type="EMBL" id="SKB07898.1"/>
    </source>
</evidence>
<dbReference type="Pfam" id="PF00440">
    <property type="entry name" value="TetR_N"/>
    <property type="match status" value="1"/>
</dbReference>
<dbReference type="InterPro" id="IPR036271">
    <property type="entry name" value="Tet_transcr_reg_TetR-rel_C_sf"/>
</dbReference>
<dbReference type="InterPro" id="IPR050109">
    <property type="entry name" value="HTH-type_TetR-like_transc_reg"/>
</dbReference>
<dbReference type="AlphaFoldDB" id="A0A1T4Z255"/>
<dbReference type="PANTHER" id="PTHR30055">
    <property type="entry name" value="HTH-TYPE TRANSCRIPTIONAL REGULATOR RUTR"/>
    <property type="match status" value="1"/>
</dbReference>
<dbReference type="Gene3D" id="1.10.10.60">
    <property type="entry name" value="Homeodomain-like"/>
    <property type="match status" value="1"/>
</dbReference>
<name>A0A1T4Z255_9ACTN</name>
<evidence type="ECO:0000256" key="4">
    <source>
        <dbReference type="ARBA" id="ARBA00023163"/>
    </source>
</evidence>
<feature type="DNA-binding region" description="H-T-H motif" evidence="5">
    <location>
        <begin position="36"/>
        <end position="55"/>
    </location>
</feature>
<dbReference type="PRINTS" id="PR00455">
    <property type="entry name" value="HTHTETR"/>
</dbReference>
<dbReference type="Gene3D" id="1.10.357.10">
    <property type="entry name" value="Tetracycline Repressor, domain 2"/>
    <property type="match status" value="1"/>
</dbReference>
<dbReference type="RefSeq" id="WP_231948696.1">
    <property type="nucleotide sequence ID" value="NZ_LT796768.1"/>
</dbReference>
<dbReference type="EMBL" id="LT796768">
    <property type="protein sequence ID" value="SKB07898.1"/>
    <property type="molecule type" value="Genomic_DNA"/>
</dbReference>
<evidence type="ECO:0000256" key="3">
    <source>
        <dbReference type="ARBA" id="ARBA00023125"/>
    </source>
</evidence>
<reference evidence="8" key="1">
    <citation type="submission" date="2017-02" db="EMBL/GenBank/DDBJ databases">
        <authorList>
            <person name="Varghese N."/>
            <person name="Submissions S."/>
        </authorList>
    </citation>
    <scope>NUCLEOTIDE SEQUENCE [LARGE SCALE GENOMIC DNA]</scope>
    <source>
        <strain evidence="8">9H-4</strain>
    </source>
</reference>
<dbReference type="SUPFAM" id="SSF48498">
    <property type="entry name" value="Tetracyclin repressor-like, C-terminal domain"/>
    <property type="match status" value="1"/>
</dbReference>
<keyword evidence="8" id="KW-1185">Reference proteome</keyword>
<protein>
    <submittedName>
        <fullName evidence="7">Transcriptional regulator, TetR family</fullName>
    </submittedName>
</protein>
<dbReference type="GO" id="GO:0000976">
    <property type="term" value="F:transcription cis-regulatory region binding"/>
    <property type="evidence" value="ECO:0007669"/>
    <property type="project" value="TreeGrafter"/>
</dbReference>
<dbReference type="PROSITE" id="PS50977">
    <property type="entry name" value="HTH_TETR_2"/>
    <property type="match status" value="1"/>
</dbReference>
<evidence type="ECO:0000256" key="2">
    <source>
        <dbReference type="ARBA" id="ARBA00023015"/>
    </source>
</evidence>
<dbReference type="Proteomes" id="UP000191040">
    <property type="component" value="Chromosome I"/>
</dbReference>
<organism evidence="7 8">
    <name type="scientific">Aeromicrobium choanae</name>
    <dbReference type="NCBI Taxonomy" id="1736691"/>
    <lineage>
        <taxon>Bacteria</taxon>
        <taxon>Bacillati</taxon>
        <taxon>Actinomycetota</taxon>
        <taxon>Actinomycetes</taxon>
        <taxon>Propionibacteriales</taxon>
        <taxon>Nocardioidaceae</taxon>
        <taxon>Aeromicrobium</taxon>
    </lineage>
</organism>
<proteinExistence type="predicted"/>
<dbReference type="InterPro" id="IPR039538">
    <property type="entry name" value="BetI_C"/>
</dbReference>
<sequence length="204" mass="22457">MTQTRVSRAERQQQTRDRLVEVATQMFLDVGYSGTSLDKVAVEAGFSKGAVYSNFAGKEELCMAALDTIHAEKIRLVHEMFTEDTSIETRLKSFVEWSRSGLGEPRWTALEVEFAAVARHNPWVASELVKRHREVRRLIAQLISATVEDAGLETTVPVEHVATALLAVGAGLGGLRALDPKIDMDVFGDVLAGLVRPRRDPAAQ</sequence>